<dbReference type="Proteomes" id="UP000605259">
    <property type="component" value="Unassembled WGS sequence"/>
</dbReference>
<reference evidence="1" key="2">
    <citation type="submission" date="2020-09" db="EMBL/GenBank/DDBJ databases">
        <authorList>
            <person name="Sun Q."/>
            <person name="Zhou Y."/>
        </authorList>
    </citation>
    <scope>NUCLEOTIDE SEQUENCE</scope>
    <source>
        <strain evidence="1">CGMCC 1.12698</strain>
    </source>
</reference>
<comment type="caution">
    <text evidence="1">The sequence shown here is derived from an EMBL/GenBank/DDBJ whole genome shotgun (WGS) entry which is preliminary data.</text>
</comment>
<sequence length="51" mass="6212">MQRIIEQGGKYTYMEYIVVVIASSLMLRKHSRMEELRLQIKEELRTKNRKN</sequence>
<evidence type="ECO:0000313" key="1">
    <source>
        <dbReference type="EMBL" id="GGE67732.1"/>
    </source>
</evidence>
<evidence type="ECO:0000313" key="2">
    <source>
        <dbReference type="Proteomes" id="UP000605259"/>
    </source>
</evidence>
<proteinExistence type="predicted"/>
<dbReference type="RefSeq" id="WP_188387959.1">
    <property type="nucleotide sequence ID" value="NZ_BMFK01000001.1"/>
</dbReference>
<dbReference type="AlphaFoldDB" id="A0A917EPA8"/>
<accession>A0A917EPA8</accession>
<protein>
    <submittedName>
        <fullName evidence="1">Uncharacterized protein</fullName>
    </submittedName>
</protein>
<gene>
    <name evidence="1" type="ORF">GCM10007140_17260</name>
</gene>
<keyword evidence="2" id="KW-1185">Reference proteome</keyword>
<organism evidence="1 2">
    <name type="scientific">Priestia taiwanensis</name>
    <dbReference type="NCBI Taxonomy" id="1347902"/>
    <lineage>
        <taxon>Bacteria</taxon>
        <taxon>Bacillati</taxon>
        <taxon>Bacillota</taxon>
        <taxon>Bacilli</taxon>
        <taxon>Bacillales</taxon>
        <taxon>Bacillaceae</taxon>
        <taxon>Priestia</taxon>
    </lineage>
</organism>
<dbReference type="EMBL" id="BMFK01000001">
    <property type="protein sequence ID" value="GGE67732.1"/>
    <property type="molecule type" value="Genomic_DNA"/>
</dbReference>
<reference evidence="1" key="1">
    <citation type="journal article" date="2014" name="Int. J. Syst. Evol. Microbiol.">
        <title>Complete genome sequence of Corynebacterium casei LMG S-19264T (=DSM 44701T), isolated from a smear-ripened cheese.</title>
        <authorList>
            <consortium name="US DOE Joint Genome Institute (JGI-PGF)"/>
            <person name="Walter F."/>
            <person name="Albersmeier A."/>
            <person name="Kalinowski J."/>
            <person name="Ruckert C."/>
        </authorList>
    </citation>
    <scope>NUCLEOTIDE SEQUENCE</scope>
    <source>
        <strain evidence="1">CGMCC 1.12698</strain>
    </source>
</reference>
<name>A0A917EPA8_9BACI</name>